<feature type="compositionally biased region" description="Low complexity" evidence="1">
    <location>
        <begin position="591"/>
        <end position="602"/>
    </location>
</feature>
<feature type="region of interest" description="Disordered" evidence="1">
    <location>
        <begin position="69"/>
        <end position="92"/>
    </location>
</feature>
<feature type="region of interest" description="Disordered" evidence="1">
    <location>
        <begin position="28"/>
        <end position="56"/>
    </location>
</feature>
<protein>
    <recommendedName>
        <fullName evidence="2">Trafficking protein particle complex subunit 13 N-terminal domain-containing protein</fullName>
    </recommendedName>
</protein>
<comment type="caution">
    <text evidence="3">The sequence shown here is derived from an EMBL/GenBank/DDBJ whole genome shotgun (WGS) entry which is preliminary data.</text>
</comment>
<feature type="compositionally biased region" description="Polar residues" evidence="1">
    <location>
        <begin position="352"/>
        <end position="361"/>
    </location>
</feature>
<feature type="region of interest" description="Disordered" evidence="1">
    <location>
        <begin position="323"/>
        <end position="366"/>
    </location>
</feature>
<dbReference type="AlphaFoldDB" id="A0A8T8TFE3"/>
<dbReference type="GO" id="GO:1990072">
    <property type="term" value="C:TRAPPIII protein complex"/>
    <property type="evidence" value="ECO:0007669"/>
    <property type="project" value="TreeGrafter"/>
</dbReference>
<evidence type="ECO:0000313" key="4">
    <source>
        <dbReference type="Proteomes" id="UP000077521"/>
    </source>
</evidence>
<name>A0A8T8TFE3_9BASI</name>
<evidence type="ECO:0000256" key="1">
    <source>
        <dbReference type="SAM" id="MobiDB-lite"/>
    </source>
</evidence>
<feature type="compositionally biased region" description="Low complexity" evidence="1">
    <location>
        <begin position="137"/>
        <end position="150"/>
    </location>
</feature>
<reference evidence="3" key="2">
    <citation type="journal article" date="2019" name="IMA Fungus">
        <title>Genome sequencing and comparison of five Tilletia species to identify candidate genes for the detection of regulated species infecting wheat.</title>
        <authorList>
            <person name="Nguyen H.D.T."/>
            <person name="Sultana T."/>
            <person name="Kesanakurti P."/>
            <person name="Hambleton S."/>
        </authorList>
    </citation>
    <scope>NUCLEOTIDE SEQUENCE</scope>
    <source>
        <strain evidence="3">DAOMC 236416</strain>
    </source>
</reference>
<feature type="region of interest" description="Disordered" evidence="1">
    <location>
        <begin position="530"/>
        <end position="558"/>
    </location>
</feature>
<feature type="compositionally biased region" description="Polar residues" evidence="1">
    <location>
        <begin position="77"/>
        <end position="91"/>
    </location>
</feature>
<dbReference type="PANTHER" id="PTHR13134:SF3">
    <property type="entry name" value="TRAFFICKING PROTEIN PARTICLE COMPLEX SUBUNIT 13"/>
    <property type="match status" value="1"/>
</dbReference>
<dbReference type="InterPro" id="IPR010378">
    <property type="entry name" value="TRAPPC13"/>
</dbReference>
<feature type="region of interest" description="Disordered" evidence="1">
    <location>
        <begin position="588"/>
        <end position="670"/>
    </location>
</feature>
<feature type="region of interest" description="Disordered" evidence="1">
    <location>
        <begin position="135"/>
        <end position="164"/>
    </location>
</feature>
<accession>A0A8T8TFE3</accession>
<dbReference type="Pfam" id="PF06159">
    <property type="entry name" value="TRAPPC13_N"/>
    <property type="match status" value="1"/>
</dbReference>
<dbReference type="PANTHER" id="PTHR13134">
    <property type="entry name" value="TRAFFICKING PROTEIN PARTICLE COMPLEX SUBUNIT 13"/>
    <property type="match status" value="1"/>
</dbReference>
<organism evidence="3 4">
    <name type="scientific">Tilletia indica</name>
    <dbReference type="NCBI Taxonomy" id="43049"/>
    <lineage>
        <taxon>Eukaryota</taxon>
        <taxon>Fungi</taxon>
        <taxon>Dikarya</taxon>
        <taxon>Basidiomycota</taxon>
        <taxon>Ustilaginomycotina</taxon>
        <taxon>Exobasidiomycetes</taxon>
        <taxon>Tilletiales</taxon>
        <taxon>Tilletiaceae</taxon>
        <taxon>Tilletia</taxon>
    </lineage>
</organism>
<feature type="compositionally biased region" description="Low complexity" evidence="1">
    <location>
        <begin position="617"/>
        <end position="633"/>
    </location>
</feature>
<proteinExistence type="predicted"/>
<reference evidence="3" key="1">
    <citation type="submission" date="2016-04" db="EMBL/GenBank/DDBJ databases">
        <authorList>
            <person name="Nguyen H.D."/>
            <person name="Samba Siva P."/>
            <person name="Cullis J."/>
            <person name="Levesque C.A."/>
            <person name="Hambleton S."/>
        </authorList>
    </citation>
    <scope>NUCLEOTIDE SEQUENCE</scope>
    <source>
        <strain evidence="3">DAOMC 236416</strain>
    </source>
</reference>
<gene>
    <name evidence="3" type="ORF">A4X13_0g845</name>
</gene>
<keyword evidence="4" id="KW-1185">Reference proteome</keyword>
<dbReference type="InterPro" id="IPR055427">
    <property type="entry name" value="TRAPPC13_N"/>
</dbReference>
<feature type="domain" description="Trafficking protein particle complex subunit 13 N-terminal" evidence="2">
    <location>
        <begin position="242"/>
        <end position="420"/>
    </location>
</feature>
<feature type="compositionally biased region" description="Low complexity" evidence="1">
    <location>
        <begin position="28"/>
        <end position="37"/>
    </location>
</feature>
<evidence type="ECO:0000259" key="2">
    <source>
        <dbReference type="Pfam" id="PF06159"/>
    </source>
</evidence>
<evidence type="ECO:0000313" key="3">
    <source>
        <dbReference type="EMBL" id="KAE8259677.1"/>
    </source>
</evidence>
<sequence length="774" mass="82161">MMEVVRMMMGGKEKIRLHLSPLNLSLSHSHTATASSSQSKGGAQRNDQKKKSAIMSASALQRAASVIGAVGGSGRSTPTPTRSASLRSVQNASAGPGTAAAAAAQAGPHSLSLKVMRISAPSLVRGQDRAYFEVPDESFPSSSLSAPVSEAEAEQGTNKTDAADKGKIHARARAQASALAQDISLAEAGEMQRLYASLAQSSFGDGTSGQSSIGAAERALRSAAADDMLSNQSALDAASRDPIMRDWPTSTVLVLPSSFGTIHLGEAFQAYICLNNESPEPVKDVSLQVEIQQAEKEEELAMADKGTLPSSSLNPSIVLARLSTAPPASPPTTHQNSDGDSSIDEQPASDLSLLQPQSKLETTVRHDMRKPGGYVLGCTVSYQAWLPAPRMAVGVFDTNQSVPQGQWVERSFRKSYRFSVPTCPLTVRSKAHVFSPSANPVTPIPPVLLNDAPTSDADMREAILLEVQIRNDSPRALVLEQASLDADLLALGLYQNQEAAATVGLGPPFAGWDWESLDRPWLKYSALKPEERTDESADASSAMSKRHFGFSPDQPEQADADVGLWEDEDQWLLPSDTRQFIFRLTPAKQQSTITSDDTSSASELEQASTPIHLQDLVPPSSIPVVPSTPGPTSAAAFNRPSSAASTVSSPPPFGKSLPATPTARFSLPASGAPPGMLPPLMTPLGKLDIAWRMAGPGGEPGRLQTSMLFCRRDLREPPGVGLPQIPAGVVPIPALCRMSVSGTNLNRSPRPKIIDQHHRAKPPYQHILLSSLHS</sequence>
<dbReference type="EMBL" id="LWDF02000029">
    <property type="protein sequence ID" value="KAE8259677.1"/>
    <property type="molecule type" value="Genomic_DNA"/>
</dbReference>
<dbReference type="Proteomes" id="UP000077521">
    <property type="component" value="Unassembled WGS sequence"/>
</dbReference>